<reference evidence="4" key="3">
    <citation type="submission" date="2016-03" db="UniProtKB">
        <authorList>
            <consortium name="EnsemblProtists"/>
        </authorList>
    </citation>
    <scope>IDENTIFICATION</scope>
</reference>
<protein>
    <submittedName>
        <fullName evidence="3 4">Uncharacterized protein</fullName>
    </submittedName>
</protein>
<dbReference type="KEGG" id="gtt:GUITHDRAFT_137042"/>
<accession>L1JHX3</accession>
<feature type="region of interest" description="Disordered" evidence="1">
    <location>
        <begin position="75"/>
        <end position="96"/>
    </location>
</feature>
<reference evidence="3 5" key="1">
    <citation type="journal article" date="2012" name="Nature">
        <title>Algal genomes reveal evolutionary mosaicism and the fate of nucleomorphs.</title>
        <authorList>
            <consortium name="DOE Joint Genome Institute"/>
            <person name="Curtis B.A."/>
            <person name="Tanifuji G."/>
            <person name="Burki F."/>
            <person name="Gruber A."/>
            <person name="Irimia M."/>
            <person name="Maruyama S."/>
            <person name="Arias M.C."/>
            <person name="Ball S.G."/>
            <person name="Gile G.H."/>
            <person name="Hirakawa Y."/>
            <person name="Hopkins J.F."/>
            <person name="Kuo A."/>
            <person name="Rensing S.A."/>
            <person name="Schmutz J."/>
            <person name="Symeonidi A."/>
            <person name="Elias M."/>
            <person name="Eveleigh R.J."/>
            <person name="Herman E.K."/>
            <person name="Klute M.J."/>
            <person name="Nakayama T."/>
            <person name="Obornik M."/>
            <person name="Reyes-Prieto A."/>
            <person name="Armbrust E.V."/>
            <person name="Aves S.J."/>
            <person name="Beiko R.G."/>
            <person name="Coutinho P."/>
            <person name="Dacks J.B."/>
            <person name="Durnford D.G."/>
            <person name="Fast N.M."/>
            <person name="Green B.R."/>
            <person name="Grisdale C.J."/>
            <person name="Hempel F."/>
            <person name="Henrissat B."/>
            <person name="Hoppner M.P."/>
            <person name="Ishida K."/>
            <person name="Kim E."/>
            <person name="Koreny L."/>
            <person name="Kroth P.G."/>
            <person name="Liu Y."/>
            <person name="Malik S.B."/>
            <person name="Maier U.G."/>
            <person name="McRose D."/>
            <person name="Mock T."/>
            <person name="Neilson J.A."/>
            <person name="Onodera N.T."/>
            <person name="Poole A.M."/>
            <person name="Pritham E.J."/>
            <person name="Richards T.A."/>
            <person name="Rocap G."/>
            <person name="Roy S.W."/>
            <person name="Sarai C."/>
            <person name="Schaack S."/>
            <person name="Shirato S."/>
            <person name="Slamovits C.H."/>
            <person name="Spencer D.F."/>
            <person name="Suzuki S."/>
            <person name="Worden A.Z."/>
            <person name="Zauner S."/>
            <person name="Barry K."/>
            <person name="Bell C."/>
            <person name="Bharti A.K."/>
            <person name="Crow J.A."/>
            <person name="Grimwood J."/>
            <person name="Kramer R."/>
            <person name="Lindquist E."/>
            <person name="Lucas S."/>
            <person name="Salamov A."/>
            <person name="McFadden G.I."/>
            <person name="Lane C.E."/>
            <person name="Keeling P.J."/>
            <person name="Gray M.W."/>
            <person name="Grigoriev I.V."/>
            <person name="Archibald J.M."/>
        </authorList>
    </citation>
    <scope>NUCLEOTIDE SEQUENCE</scope>
    <source>
        <strain evidence="3 5">CCMP2712</strain>
    </source>
</reference>
<keyword evidence="5" id="KW-1185">Reference proteome</keyword>
<dbReference type="HOGENOM" id="CLU_611715_0_0_1"/>
<dbReference type="EnsemblProtists" id="EKX48096">
    <property type="protein sequence ID" value="EKX48096"/>
    <property type="gene ID" value="GUITHDRAFT_137042"/>
</dbReference>
<proteinExistence type="predicted"/>
<sequence>MIHAGAQRTRKDLLVLIATSGALCAVLCIVSLNRSQESVLVSNRHNDAVESMKQSARQLEKEGFVDQGKALMKEASQLEDKEKSKQPSQRTPYAQQRRLAAGEFRPAGGMLGFAPRRAFSSHTPTWMPMNSNPPLAQPRRMMRPSYMRPSYMRPAMTWSSLQEGPVEEVIDEPLPREVVATGFPATYDGAWGSSFKKNAGGNEEAMRRAGVNYDDYPLDVYRSVPYIPFDPTVGTEKEFKAKIRASKQVVNPYTLKHGRNKGGDVMPAGWGVWNEGTAGEDKLRAKGVPVDRWPIDFYSGFPNPAWDDTEFDKARRIPKAPVEDAKAAVERHRESQKKIESAGVKSNGIPWESQDKPRKYNSVDGMMDTLVPYEQIPQFRKGGVAPQEHPAHFLLDENPNGAADTQASAINKLFQSGDLDARRQLSTNNHSMKNSQPDVFLVDTEATG</sequence>
<organism evidence="3">
    <name type="scientific">Guillardia theta (strain CCMP2712)</name>
    <name type="common">Cryptophyte</name>
    <dbReference type="NCBI Taxonomy" id="905079"/>
    <lineage>
        <taxon>Eukaryota</taxon>
        <taxon>Cryptophyceae</taxon>
        <taxon>Pyrenomonadales</taxon>
        <taxon>Geminigeraceae</taxon>
        <taxon>Guillardia</taxon>
    </lineage>
</organism>
<keyword evidence="2" id="KW-0472">Membrane</keyword>
<feature type="region of interest" description="Disordered" evidence="1">
    <location>
        <begin position="424"/>
        <end position="448"/>
    </location>
</feature>
<dbReference type="Proteomes" id="UP000011087">
    <property type="component" value="Unassembled WGS sequence"/>
</dbReference>
<dbReference type="EMBL" id="JH992987">
    <property type="protein sequence ID" value="EKX48096.1"/>
    <property type="molecule type" value="Genomic_DNA"/>
</dbReference>
<evidence type="ECO:0000313" key="4">
    <source>
        <dbReference type="EnsemblProtists" id="EKX48096"/>
    </source>
</evidence>
<evidence type="ECO:0000256" key="1">
    <source>
        <dbReference type="SAM" id="MobiDB-lite"/>
    </source>
</evidence>
<gene>
    <name evidence="3" type="ORF">GUITHDRAFT_137042</name>
</gene>
<feature type="transmembrane region" description="Helical" evidence="2">
    <location>
        <begin position="12"/>
        <end position="32"/>
    </location>
</feature>
<reference evidence="5" key="2">
    <citation type="submission" date="2012-11" db="EMBL/GenBank/DDBJ databases">
        <authorList>
            <person name="Kuo A."/>
            <person name="Curtis B.A."/>
            <person name="Tanifuji G."/>
            <person name="Burki F."/>
            <person name="Gruber A."/>
            <person name="Irimia M."/>
            <person name="Maruyama S."/>
            <person name="Arias M.C."/>
            <person name="Ball S.G."/>
            <person name="Gile G.H."/>
            <person name="Hirakawa Y."/>
            <person name="Hopkins J.F."/>
            <person name="Rensing S.A."/>
            <person name="Schmutz J."/>
            <person name="Symeonidi A."/>
            <person name="Elias M."/>
            <person name="Eveleigh R.J."/>
            <person name="Herman E.K."/>
            <person name="Klute M.J."/>
            <person name="Nakayama T."/>
            <person name="Obornik M."/>
            <person name="Reyes-Prieto A."/>
            <person name="Armbrust E.V."/>
            <person name="Aves S.J."/>
            <person name="Beiko R.G."/>
            <person name="Coutinho P."/>
            <person name="Dacks J.B."/>
            <person name="Durnford D.G."/>
            <person name="Fast N.M."/>
            <person name="Green B.R."/>
            <person name="Grisdale C."/>
            <person name="Hempe F."/>
            <person name="Henrissat B."/>
            <person name="Hoppner M.P."/>
            <person name="Ishida K.-I."/>
            <person name="Kim E."/>
            <person name="Koreny L."/>
            <person name="Kroth P.G."/>
            <person name="Liu Y."/>
            <person name="Malik S.-B."/>
            <person name="Maier U.G."/>
            <person name="McRose D."/>
            <person name="Mock T."/>
            <person name="Neilson J.A."/>
            <person name="Onodera N.T."/>
            <person name="Poole A.M."/>
            <person name="Pritham E.J."/>
            <person name="Richards T.A."/>
            <person name="Rocap G."/>
            <person name="Roy S.W."/>
            <person name="Sarai C."/>
            <person name="Schaack S."/>
            <person name="Shirato S."/>
            <person name="Slamovits C.H."/>
            <person name="Spencer D.F."/>
            <person name="Suzuki S."/>
            <person name="Worden A.Z."/>
            <person name="Zauner S."/>
            <person name="Barry K."/>
            <person name="Bell C."/>
            <person name="Bharti A.K."/>
            <person name="Crow J.A."/>
            <person name="Grimwood J."/>
            <person name="Kramer R."/>
            <person name="Lindquist E."/>
            <person name="Lucas S."/>
            <person name="Salamov A."/>
            <person name="McFadden G.I."/>
            <person name="Lane C.E."/>
            <person name="Keeling P.J."/>
            <person name="Gray M.W."/>
            <person name="Grigoriev I.V."/>
            <person name="Archibald J.M."/>
        </authorList>
    </citation>
    <scope>NUCLEOTIDE SEQUENCE</scope>
    <source>
        <strain evidence="5">CCMP2712</strain>
    </source>
</reference>
<evidence type="ECO:0000256" key="2">
    <source>
        <dbReference type="SAM" id="Phobius"/>
    </source>
</evidence>
<name>L1JHX3_GUITC</name>
<dbReference type="PaxDb" id="55529-EKX48096"/>
<evidence type="ECO:0000313" key="3">
    <source>
        <dbReference type="EMBL" id="EKX48096.1"/>
    </source>
</evidence>
<keyword evidence="2" id="KW-1133">Transmembrane helix</keyword>
<feature type="compositionally biased region" description="Basic and acidic residues" evidence="1">
    <location>
        <begin position="76"/>
        <end position="85"/>
    </location>
</feature>
<keyword evidence="2" id="KW-0812">Transmembrane</keyword>
<dbReference type="AlphaFoldDB" id="L1JHX3"/>
<dbReference type="GeneID" id="17304767"/>
<dbReference type="RefSeq" id="XP_005835076.1">
    <property type="nucleotide sequence ID" value="XM_005835019.1"/>
</dbReference>
<evidence type="ECO:0000313" key="5">
    <source>
        <dbReference type="Proteomes" id="UP000011087"/>
    </source>
</evidence>
<feature type="compositionally biased region" description="Polar residues" evidence="1">
    <location>
        <begin position="424"/>
        <end position="437"/>
    </location>
</feature>